<evidence type="ECO:0000256" key="1">
    <source>
        <dbReference type="SAM" id="MobiDB-lite"/>
    </source>
</evidence>
<name>A0A5C5FZV0_9BASI</name>
<dbReference type="AlphaFoldDB" id="A0A5C5FZV0"/>
<gene>
    <name evidence="2" type="ORF">DMC30DRAFT_394475</name>
</gene>
<dbReference type="EMBL" id="SOZI01000040">
    <property type="protein sequence ID" value="TNY21604.1"/>
    <property type="molecule type" value="Genomic_DNA"/>
</dbReference>
<feature type="region of interest" description="Disordered" evidence="1">
    <location>
        <begin position="60"/>
        <end position="97"/>
    </location>
</feature>
<reference evidence="2 3" key="1">
    <citation type="submission" date="2019-03" db="EMBL/GenBank/DDBJ databases">
        <title>Rhodosporidium diobovatum UCD-FST 08-225 genome sequencing, assembly, and annotation.</title>
        <authorList>
            <person name="Fakankun I.U."/>
            <person name="Fristensky B."/>
            <person name="Levin D.B."/>
        </authorList>
    </citation>
    <scope>NUCLEOTIDE SEQUENCE [LARGE SCALE GENOMIC DNA]</scope>
    <source>
        <strain evidence="2 3">UCD-FST 08-225</strain>
    </source>
</reference>
<keyword evidence="3" id="KW-1185">Reference proteome</keyword>
<dbReference type="OrthoDB" id="4951845at2759"/>
<sequence length="152" mass="17397">MDSYEIVQWLDEAYPDRPCLFLPEAALPVDVSSDKYAAALERYKGVYVWESLKSPSCTDPFDRAAPQRSSRRAAKGSTRWRGEDITSPDDDSCRRHSQLERRSLDNALWPFAEDAGPTRPRRERRTAHRVRMSTWASSSSSFVAAHWPCTCQ</sequence>
<evidence type="ECO:0000313" key="2">
    <source>
        <dbReference type="EMBL" id="TNY21604.1"/>
    </source>
</evidence>
<dbReference type="STRING" id="5288.A0A5C5FZV0"/>
<evidence type="ECO:0000313" key="3">
    <source>
        <dbReference type="Proteomes" id="UP000311382"/>
    </source>
</evidence>
<organism evidence="2 3">
    <name type="scientific">Rhodotorula diobovata</name>
    <dbReference type="NCBI Taxonomy" id="5288"/>
    <lineage>
        <taxon>Eukaryota</taxon>
        <taxon>Fungi</taxon>
        <taxon>Dikarya</taxon>
        <taxon>Basidiomycota</taxon>
        <taxon>Pucciniomycotina</taxon>
        <taxon>Microbotryomycetes</taxon>
        <taxon>Sporidiobolales</taxon>
        <taxon>Sporidiobolaceae</taxon>
        <taxon>Rhodotorula</taxon>
    </lineage>
</organism>
<dbReference type="Proteomes" id="UP000311382">
    <property type="component" value="Unassembled WGS sequence"/>
</dbReference>
<comment type="caution">
    <text evidence="2">The sequence shown here is derived from an EMBL/GenBank/DDBJ whole genome shotgun (WGS) entry which is preliminary data.</text>
</comment>
<protein>
    <submittedName>
        <fullName evidence="2">Uncharacterized protein</fullName>
    </submittedName>
</protein>
<accession>A0A5C5FZV0</accession>
<proteinExistence type="predicted"/>